<dbReference type="OrthoDB" id="10013278at2"/>
<name>W7V175_RUMFL</name>
<dbReference type="InterPro" id="IPR036439">
    <property type="entry name" value="Dockerin_dom_sf"/>
</dbReference>
<sequence length="247" mass="27519">MNVRKSISVLLAAACLSAGTNMFVANAAVVNPEISSYNNVEDSKTDEKIKSLQAQVKDLKAELAEAERRMIQYQYEMDDMQNSWQRERANLMEEIDVRDNQRKQVINDYEDQLASANRKIVDLQDQLSSVQKTNSSLSTENANLKKTNSSLTTENTNLKKTNSTLTSEKATLTSEKATLTADKASLTSQVAKLKSDAATYKDDIMRLDVNSDKLLDASDASMILSIYAYNSTNNSQITSISTYLKKK</sequence>
<evidence type="ECO:0000313" key="3">
    <source>
        <dbReference type="EMBL" id="EWM54725.1"/>
    </source>
</evidence>
<evidence type="ECO:0000256" key="1">
    <source>
        <dbReference type="SAM" id="MobiDB-lite"/>
    </source>
</evidence>
<dbReference type="SUPFAM" id="SSF90257">
    <property type="entry name" value="Myosin rod fragments"/>
    <property type="match status" value="2"/>
</dbReference>
<reference evidence="3 4" key="1">
    <citation type="journal article" date="2014" name="PLoS ONE">
        <title>Rumen cellulosomics: divergent fiber-degrading strategies revealed by comparative genome-wide analysis of six ruminococcal strains.</title>
        <authorList>
            <person name="Dassa B."/>
            <person name="Borovok I."/>
            <person name="Ruimy-Israeli V."/>
            <person name="Lamed R."/>
            <person name="Flint H.J."/>
            <person name="Duncan S.H."/>
            <person name="Henrissat B."/>
            <person name="Coutinho P."/>
            <person name="Morrison M."/>
            <person name="Mosoni P."/>
            <person name="Yeoman C.J."/>
            <person name="White B.A."/>
            <person name="Bayer E.A."/>
        </authorList>
    </citation>
    <scope>NUCLEOTIDE SEQUENCE [LARGE SCALE GENOMIC DNA]</scope>
    <source>
        <strain evidence="3 4">007c</strain>
    </source>
</reference>
<keyword evidence="4" id="KW-1185">Reference proteome</keyword>
<evidence type="ECO:0000313" key="4">
    <source>
        <dbReference type="Proteomes" id="UP000019365"/>
    </source>
</evidence>
<gene>
    <name evidence="3" type="ORF">RF007C_02280</name>
</gene>
<organism evidence="3 4">
    <name type="scientific">Ruminococcus flavefaciens 007c</name>
    <dbReference type="NCBI Taxonomy" id="1341157"/>
    <lineage>
        <taxon>Bacteria</taxon>
        <taxon>Bacillati</taxon>
        <taxon>Bacillota</taxon>
        <taxon>Clostridia</taxon>
        <taxon>Eubacteriales</taxon>
        <taxon>Oscillospiraceae</taxon>
        <taxon>Ruminococcus</taxon>
    </lineage>
</organism>
<feature type="region of interest" description="Disordered" evidence="1">
    <location>
        <begin position="132"/>
        <end position="156"/>
    </location>
</feature>
<feature type="signal peptide" evidence="2">
    <location>
        <begin position="1"/>
        <end position="27"/>
    </location>
</feature>
<protein>
    <recommendedName>
        <fullName evidence="5">Chromosome partition protein Smc</fullName>
    </recommendedName>
</protein>
<evidence type="ECO:0008006" key="5">
    <source>
        <dbReference type="Google" id="ProtNLM"/>
    </source>
</evidence>
<keyword evidence="2" id="KW-0732">Signal</keyword>
<dbReference type="PATRIC" id="fig|1341157.4.peg.604"/>
<accession>W7V175</accession>
<dbReference type="Gene3D" id="1.20.5.340">
    <property type="match status" value="1"/>
</dbReference>
<proteinExistence type="predicted"/>
<comment type="caution">
    <text evidence="3">The sequence shown here is derived from an EMBL/GenBank/DDBJ whole genome shotgun (WGS) entry which is preliminary data.</text>
</comment>
<dbReference type="Proteomes" id="UP000019365">
    <property type="component" value="Unassembled WGS sequence"/>
</dbReference>
<feature type="compositionally biased region" description="Low complexity" evidence="1">
    <location>
        <begin position="145"/>
        <end position="156"/>
    </location>
</feature>
<feature type="compositionally biased region" description="Polar residues" evidence="1">
    <location>
        <begin position="132"/>
        <end position="144"/>
    </location>
</feature>
<dbReference type="AlphaFoldDB" id="W7V175"/>
<dbReference type="EMBL" id="ATAX01000009">
    <property type="protein sequence ID" value="EWM54725.1"/>
    <property type="molecule type" value="Genomic_DNA"/>
</dbReference>
<dbReference type="GO" id="GO:0000272">
    <property type="term" value="P:polysaccharide catabolic process"/>
    <property type="evidence" value="ECO:0007669"/>
    <property type="project" value="InterPro"/>
</dbReference>
<dbReference type="RefSeq" id="WP_037297101.1">
    <property type="nucleotide sequence ID" value="NZ_ATAX01000009.1"/>
</dbReference>
<evidence type="ECO:0000256" key="2">
    <source>
        <dbReference type="SAM" id="SignalP"/>
    </source>
</evidence>
<feature type="chain" id="PRO_5004901878" description="Chromosome partition protein Smc" evidence="2">
    <location>
        <begin position="28"/>
        <end position="247"/>
    </location>
</feature>
<dbReference type="Gene3D" id="1.10.1330.10">
    <property type="entry name" value="Dockerin domain"/>
    <property type="match status" value="1"/>
</dbReference>